<dbReference type="PROSITE" id="PS50071">
    <property type="entry name" value="HOMEOBOX_2"/>
    <property type="match status" value="1"/>
</dbReference>
<feature type="region of interest" description="Disordered" evidence="6">
    <location>
        <begin position="100"/>
        <end position="121"/>
    </location>
</feature>
<dbReference type="Pfam" id="PF05920">
    <property type="entry name" value="Homeobox_KN"/>
    <property type="match status" value="1"/>
</dbReference>
<dbReference type="GO" id="GO:0003677">
    <property type="term" value="F:DNA binding"/>
    <property type="evidence" value="ECO:0007669"/>
    <property type="project" value="UniProtKB-UniRule"/>
</dbReference>
<evidence type="ECO:0000313" key="8">
    <source>
        <dbReference type="EMBL" id="AER51795.1"/>
    </source>
</evidence>
<dbReference type="InterPro" id="IPR009057">
    <property type="entry name" value="Homeodomain-like_sf"/>
</dbReference>
<evidence type="ECO:0000256" key="2">
    <source>
        <dbReference type="ARBA" id="ARBA00023125"/>
    </source>
</evidence>
<feature type="region of interest" description="Disordered" evidence="6">
    <location>
        <begin position="249"/>
        <end position="470"/>
    </location>
</feature>
<evidence type="ECO:0000256" key="3">
    <source>
        <dbReference type="ARBA" id="ARBA00023155"/>
    </source>
</evidence>
<dbReference type="InterPro" id="IPR024441">
    <property type="entry name" value="Homeodomain1_C"/>
</dbReference>
<dbReference type="SUPFAM" id="SSF46689">
    <property type="entry name" value="Homeodomain-like"/>
    <property type="match status" value="1"/>
</dbReference>
<feature type="compositionally biased region" description="Basic and acidic residues" evidence="6">
    <location>
        <begin position="425"/>
        <end position="434"/>
    </location>
</feature>
<dbReference type="InterPro" id="IPR008422">
    <property type="entry name" value="KN_HD"/>
</dbReference>
<keyword evidence="3 5" id="KW-0371">Homeobox</keyword>
<gene>
    <name evidence="8" type="primary">hd1</name>
</gene>
<feature type="compositionally biased region" description="Basic and acidic residues" evidence="6">
    <location>
        <begin position="249"/>
        <end position="297"/>
    </location>
</feature>
<dbReference type="EMBL" id="HQ595185">
    <property type="protein sequence ID" value="AER51795.1"/>
    <property type="molecule type" value="Genomic_DNA"/>
</dbReference>
<dbReference type="AlphaFoldDB" id="G8D9Z7"/>
<dbReference type="Pfam" id="PF12731">
    <property type="entry name" value="Mating_N"/>
    <property type="match status" value="1"/>
</dbReference>
<proteinExistence type="inferred from homology"/>
<dbReference type="InterPro" id="IPR001356">
    <property type="entry name" value="HD"/>
</dbReference>
<accession>G8D9Z7</accession>
<keyword evidence="2 5" id="KW-0238">DNA-binding</keyword>
<protein>
    <submittedName>
        <fullName evidence="8">Homeodomain 1 mating type protein</fullName>
    </submittedName>
</protein>
<dbReference type="Gene3D" id="1.10.10.60">
    <property type="entry name" value="Homeodomain-like"/>
    <property type="match status" value="1"/>
</dbReference>
<name>G8D9Z7_9AGAR</name>
<dbReference type="CDD" id="cd00086">
    <property type="entry name" value="homeodomain"/>
    <property type="match status" value="1"/>
</dbReference>
<comment type="similarity">
    <text evidence="1">Belongs to the TALE/M-ATYP homeobox family.</text>
</comment>
<evidence type="ECO:0000256" key="4">
    <source>
        <dbReference type="ARBA" id="ARBA00023242"/>
    </source>
</evidence>
<evidence type="ECO:0000259" key="7">
    <source>
        <dbReference type="PROSITE" id="PS50071"/>
    </source>
</evidence>
<feature type="compositionally biased region" description="Low complexity" evidence="6">
    <location>
        <begin position="404"/>
        <end position="413"/>
    </location>
</feature>
<dbReference type="InterPro" id="IPR024333">
    <property type="entry name" value="Mating-type_A-alpha/beta_1_N"/>
</dbReference>
<reference evidence="8" key="1">
    <citation type="submission" date="2010-11" db="EMBL/GenBank/DDBJ databases">
        <title>The preliminary study on the structure of A mating type loci in Pleurotus eryngii var. tuoliensis.</title>
        <authorList>
            <person name="Xu J."/>
            <person name="Huang C."/>
            <person name="Chen Q."/>
            <person name="Zhang J."/>
        </authorList>
    </citation>
    <scope>NUCLEOTIDE SEQUENCE</scope>
    <source>
        <strain evidence="8">CCMSSC00485</strain>
    </source>
</reference>
<feature type="compositionally biased region" description="Polar residues" evidence="6">
    <location>
        <begin position="372"/>
        <end position="382"/>
    </location>
</feature>
<feature type="domain" description="Homeobox" evidence="7">
    <location>
        <begin position="138"/>
        <end position="174"/>
    </location>
</feature>
<dbReference type="GO" id="GO:0006355">
    <property type="term" value="P:regulation of DNA-templated transcription"/>
    <property type="evidence" value="ECO:0007669"/>
    <property type="project" value="InterPro"/>
</dbReference>
<feature type="compositionally biased region" description="Low complexity" evidence="6">
    <location>
        <begin position="455"/>
        <end position="469"/>
    </location>
</feature>
<feature type="DNA-binding region" description="Homeobox" evidence="5">
    <location>
        <begin position="140"/>
        <end position="175"/>
    </location>
</feature>
<evidence type="ECO:0000256" key="6">
    <source>
        <dbReference type="SAM" id="MobiDB-lite"/>
    </source>
</evidence>
<comment type="subcellular location">
    <subcellularLocation>
        <location evidence="5">Nucleus</location>
    </subcellularLocation>
</comment>
<sequence>MTVDIRASLHRAEEDLLTSIGGGNLDELEAFASSWSTLLDTLTSQPLDPETRALAYATAAREEVLTTSFIELHTHADAIISGVMSDLDGIFKELSLSDHADVASPPPRPATQNHTPSSGSTPPYIAPAYKWLLKNIHNPYPSKETKELISRGTGTSLQNIDAWFLNARRRIGWTSISKKYYSGSKADTIAAASRALSKAEYTLLTRADDQEPTPLAANIWMAFVEMEDVAKQLYSEKFTQSRLAGRLDGMVKDMTDDDKQRRREERKQKKAAEKQKEQHEKEGKRQREAQRRWKEAQEGYPSPSPEPESLKRRFETPSFVDSQDEEDLTPLLPIAGRKRPSTEDSSDQRQSVDERPAKRSRILSSSSSCSSVDTFYSASRLNSLEPFPLSPSSTACSTPPPSTPSEDTSSSLPQQDAPSKRKRRLSDADAEPRPKRPMALVRPRLQVVSDPLPKSVSSPSRSTSSPSTVDEPAVLDWSQFFDQHFMAVTDEVDTTGPIKMDMFDYSQFADYVSSGETSDGTDWEAQCEPFKTKGPLDPISQSSSPAIHVPSLTFTDFDLPAPVSVLPDFELDFCATMGWPYVDGIQSKSAPASSTLEDTELNKLDGLSSLVSLPPYQSGISSTSESPRSDEAAFDPLGSIDWSSIIPQTIPPTRPVVSTPLNPASIAPVTITPTAYLGGSVESRAEKLRKYQEHLAQARRLEAELAFV</sequence>
<evidence type="ECO:0000256" key="1">
    <source>
        <dbReference type="ARBA" id="ARBA00005800"/>
    </source>
</evidence>
<keyword evidence="4 5" id="KW-0539">Nucleus</keyword>
<organism evidence="8">
    <name type="scientific">Pleurotus tuoliensis</name>
    <dbReference type="NCBI Taxonomy" id="879823"/>
    <lineage>
        <taxon>Eukaryota</taxon>
        <taxon>Fungi</taxon>
        <taxon>Dikarya</taxon>
        <taxon>Basidiomycota</taxon>
        <taxon>Agaricomycotina</taxon>
        <taxon>Agaricomycetes</taxon>
        <taxon>Agaricomycetidae</taxon>
        <taxon>Agaricales</taxon>
        <taxon>Pleurotineae</taxon>
        <taxon>Pleurotaceae</taxon>
        <taxon>Pleurotus</taxon>
    </lineage>
</organism>
<feature type="compositionally biased region" description="Polar residues" evidence="6">
    <location>
        <begin position="110"/>
        <end position="121"/>
    </location>
</feature>
<dbReference type="Pfam" id="PF12737">
    <property type="entry name" value="Mating_C"/>
    <property type="match status" value="1"/>
</dbReference>
<dbReference type="GO" id="GO:0005634">
    <property type="term" value="C:nucleus"/>
    <property type="evidence" value="ECO:0007669"/>
    <property type="project" value="UniProtKB-SubCell"/>
</dbReference>
<feature type="compositionally biased region" description="Basic and acidic residues" evidence="6">
    <location>
        <begin position="340"/>
        <end position="357"/>
    </location>
</feature>
<evidence type="ECO:0000256" key="5">
    <source>
        <dbReference type="PROSITE-ProRule" id="PRU00108"/>
    </source>
</evidence>